<protein>
    <submittedName>
        <fullName evidence="3">FlgO family outer membrane protein</fullName>
    </submittedName>
</protein>
<evidence type="ECO:0000313" key="3">
    <source>
        <dbReference type="EMBL" id="MCS4556443.1"/>
    </source>
</evidence>
<evidence type="ECO:0000256" key="1">
    <source>
        <dbReference type="SAM" id="SignalP"/>
    </source>
</evidence>
<organism evidence="3 4">
    <name type="scientific">Shewanella electrica</name>
    <dbReference type="NCBI Taxonomy" id="515560"/>
    <lineage>
        <taxon>Bacteria</taxon>
        <taxon>Pseudomonadati</taxon>
        <taxon>Pseudomonadota</taxon>
        <taxon>Gammaproteobacteria</taxon>
        <taxon>Alteromonadales</taxon>
        <taxon>Shewanellaceae</taxon>
        <taxon>Shewanella</taxon>
    </lineage>
</organism>
<dbReference type="PIRSF" id="PIRSF028688">
    <property type="entry name" value="UCP_imp_028688"/>
    <property type="match status" value="1"/>
</dbReference>
<feature type="signal peptide" evidence="1">
    <location>
        <begin position="1"/>
        <end position="23"/>
    </location>
</feature>
<dbReference type="EMBL" id="JAKOGG010000004">
    <property type="protein sequence ID" value="MCS4556443.1"/>
    <property type="molecule type" value="Genomic_DNA"/>
</dbReference>
<comment type="caution">
    <text evidence="3">The sequence shown here is derived from an EMBL/GenBank/DDBJ whole genome shotgun (WGS) entry which is preliminary data.</text>
</comment>
<feature type="domain" description="FlgO" evidence="2">
    <location>
        <begin position="36"/>
        <end position="163"/>
    </location>
</feature>
<gene>
    <name evidence="3" type="ORF">L9G74_08340</name>
</gene>
<dbReference type="Pfam" id="PF17680">
    <property type="entry name" value="FlgO"/>
    <property type="match status" value="1"/>
</dbReference>
<evidence type="ECO:0000313" key="4">
    <source>
        <dbReference type="Proteomes" id="UP001201549"/>
    </source>
</evidence>
<dbReference type="InterPro" id="IPR041215">
    <property type="entry name" value="FlgO_dom"/>
</dbReference>
<dbReference type="Proteomes" id="UP001201549">
    <property type="component" value="Unassembled WGS sequence"/>
</dbReference>
<keyword evidence="4" id="KW-1185">Reference proteome</keyword>
<dbReference type="RefSeq" id="WP_238895837.1">
    <property type="nucleotide sequence ID" value="NZ_JAKOGG010000004.1"/>
</dbReference>
<feature type="chain" id="PRO_5045092034" evidence="1">
    <location>
        <begin position="24"/>
        <end position="198"/>
    </location>
</feature>
<accession>A0ABT2FJF2</accession>
<reference evidence="3 4" key="1">
    <citation type="submission" date="2022-02" db="EMBL/GenBank/DDBJ databases">
        <authorList>
            <person name="Zhuang L."/>
        </authorList>
    </citation>
    <scope>NUCLEOTIDE SEQUENCE [LARGE SCALE GENOMIC DNA]</scope>
    <source>
        <strain evidence="3 4">C32</strain>
    </source>
</reference>
<proteinExistence type="predicted"/>
<name>A0ABT2FJF2_9GAMM</name>
<evidence type="ECO:0000259" key="2">
    <source>
        <dbReference type="Pfam" id="PF17680"/>
    </source>
</evidence>
<sequence>MYKKWFCLMALLCSSCQSTAVVAEPPPEKAKLFLVAQQLTADLTRFSVAYKEEPSILVTTPVDAAKLASTNPLAIQLQQDLMTTLQQLGYHVKDMNVSDTLRAAEEGTFILTRDWQKIAADVSVSHVLVSSMDLTKNGVEINARMIDLSDNRVASAANIFVPAVDLPGYLTESTKSVSRNGVLYRQSESGKVQFIGAE</sequence>
<reference evidence="4" key="2">
    <citation type="submission" date="2023-07" db="EMBL/GenBank/DDBJ databases">
        <title>Shewanella mangrovi sp. nov., an acetaldehyde- degrading bacterium isolated from mangrove sediment.</title>
        <authorList>
            <person name="Liu Y."/>
        </authorList>
    </citation>
    <scope>NUCLEOTIDE SEQUENCE [LARGE SCALE GENOMIC DNA]</scope>
    <source>
        <strain evidence="4">C32</strain>
    </source>
</reference>
<dbReference type="InterPro" id="IPR014549">
    <property type="entry name" value="FlgO"/>
</dbReference>
<keyword evidence="1" id="KW-0732">Signal</keyword>